<dbReference type="AlphaFoldDB" id="A0A811TB23"/>
<dbReference type="EMBL" id="CAJHIP010000012">
    <property type="protein sequence ID" value="CAD6492823.1"/>
    <property type="molecule type" value="Genomic_DNA"/>
</dbReference>
<evidence type="ECO:0000313" key="1">
    <source>
        <dbReference type="EMBL" id="CAD6492823.1"/>
    </source>
</evidence>
<protein>
    <submittedName>
        <fullName evidence="1">Uncharacterized protein</fullName>
    </submittedName>
</protein>
<comment type="caution">
    <text evidence="1">The sequence shown here is derived from an EMBL/GenBank/DDBJ whole genome shotgun (WGS) entry which is preliminary data.</text>
</comment>
<gene>
    <name evidence="1" type="ORF">FFODKBPE_00375</name>
</gene>
<accession>A0A811TB23</accession>
<sequence length="44" mass="5223">MILKTYYDSIKAIRYSTNNTKKLEIPSEVKNFIETMEHLDDDTI</sequence>
<dbReference type="Proteomes" id="UP000603056">
    <property type="component" value="Unassembled WGS sequence"/>
</dbReference>
<reference evidence="1" key="1">
    <citation type="submission" date="2020-10" db="EMBL/GenBank/DDBJ databases">
        <authorList>
            <person name="Hahn C.J."/>
            <person name="Laso-Perez R."/>
            <person name="Vulcano F."/>
            <person name="Vaziourakis K.-M."/>
            <person name="Stokke R."/>
            <person name="Steen I.H."/>
            <person name="Teske A."/>
            <person name="Boetius A."/>
            <person name="Liebeke M."/>
            <person name="Amann R."/>
            <person name="Knittel K."/>
        </authorList>
    </citation>
    <scope>NUCLEOTIDE SEQUENCE</scope>
    <source>
        <strain evidence="1">Gfbio:e3339647-f889-4370-9287-4fb5cb688e4c:AG394J04_GoMArc1</strain>
    </source>
</reference>
<organism evidence="1 2">
    <name type="scientific">Candidatus Argoarchaeum ethanivorans</name>
    <dbReference type="NCBI Taxonomy" id="2608793"/>
    <lineage>
        <taxon>Archaea</taxon>
        <taxon>Methanobacteriati</taxon>
        <taxon>Methanobacteriota</taxon>
        <taxon>Stenosarchaea group</taxon>
        <taxon>Methanomicrobia</taxon>
        <taxon>Methanosarcinales</taxon>
        <taxon>Methanosarcinales incertae sedis</taxon>
        <taxon>GOM Arc I cluster</taxon>
        <taxon>Candidatus Argoarchaeum</taxon>
    </lineage>
</organism>
<name>A0A811TB23_9EURY</name>
<proteinExistence type="predicted"/>
<evidence type="ECO:0000313" key="2">
    <source>
        <dbReference type="Proteomes" id="UP000603056"/>
    </source>
</evidence>